<dbReference type="Proteomes" id="UP000283269">
    <property type="component" value="Unassembled WGS sequence"/>
</dbReference>
<dbReference type="InParanoid" id="A0A409XDX5"/>
<name>A0A409XDX5_PSICY</name>
<evidence type="ECO:0000313" key="1">
    <source>
        <dbReference type="EMBL" id="PPQ88982.1"/>
    </source>
</evidence>
<organism evidence="1 2">
    <name type="scientific">Psilocybe cyanescens</name>
    <dbReference type="NCBI Taxonomy" id="93625"/>
    <lineage>
        <taxon>Eukaryota</taxon>
        <taxon>Fungi</taxon>
        <taxon>Dikarya</taxon>
        <taxon>Basidiomycota</taxon>
        <taxon>Agaricomycotina</taxon>
        <taxon>Agaricomycetes</taxon>
        <taxon>Agaricomycetidae</taxon>
        <taxon>Agaricales</taxon>
        <taxon>Agaricineae</taxon>
        <taxon>Strophariaceae</taxon>
        <taxon>Psilocybe</taxon>
    </lineage>
</organism>
<accession>A0A409XDX5</accession>
<protein>
    <submittedName>
        <fullName evidence="1">Uncharacterized protein</fullName>
    </submittedName>
</protein>
<proteinExistence type="predicted"/>
<comment type="caution">
    <text evidence="1">The sequence shown here is derived from an EMBL/GenBank/DDBJ whole genome shotgun (WGS) entry which is preliminary data.</text>
</comment>
<dbReference type="AlphaFoldDB" id="A0A409XDX5"/>
<sequence length="96" mass="10769">MVGIEYSRVVNTLMRAKAKGKTEKNKDVYVRPAKKRGIFSGVLVTKVVIDAASELSTDSAMIILPEFELASAKHRRRGENSYPHKGEVFVIYRKEG</sequence>
<dbReference type="EMBL" id="NHYD01001970">
    <property type="protein sequence ID" value="PPQ88982.1"/>
    <property type="molecule type" value="Genomic_DNA"/>
</dbReference>
<evidence type="ECO:0000313" key="2">
    <source>
        <dbReference type="Proteomes" id="UP000283269"/>
    </source>
</evidence>
<gene>
    <name evidence="1" type="ORF">CVT25_005081</name>
</gene>
<reference evidence="1 2" key="1">
    <citation type="journal article" date="2018" name="Evol. Lett.">
        <title>Horizontal gene cluster transfer increased hallucinogenic mushroom diversity.</title>
        <authorList>
            <person name="Reynolds H.T."/>
            <person name="Vijayakumar V."/>
            <person name="Gluck-Thaler E."/>
            <person name="Korotkin H.B."/>
            <person name="Matheny P.B."/>
            <person name="Slot J.C."/>
        </authorList>
    </citation>
    <scope>NUCLEOTIDE SEQUENCE [LARGE SCALE GENOMIC DNA]</scope>
    <source>
        <strain evidence="1 2">2631</strain>
    </source>
</reference>
<keyword evidence="2" id="KW-1185">Reference proteome</keyword>